<organism evidence="2">
    <name type="scientific">uncultured Lysobacter sp</name>
    <dbReference type="NCBI Taxonomy" id="271060"/>
    <lineage>
        <taxon>Bacteria</taxon>
        <taxon>Pseudomonadati</taxon>
        <taxon>Pseudomonadota</taxon>
        <taxon>Gammaproteobacteria</taxon>
        <taxon>Lysobacterales</taxon>
        <taxon>Lysobacteraceae</taxon>
        <taxon>Lysobacter</taxon>
        <taxon>environmental samples</taxon>
    </lineage>
</organism>
<reference evidence="2" key="1">
    <citation type="submission" date="2020-02" db="EMBL/GenBank/DDBJ databases">
        <authorList>
            <person name="Meier V. D."/>
        </authorList>
    </citation>
    <scope>NUCLEOTIDE SEQUENCE</scope>
    <source>
        <strain evidence="2">AVDCRST_MAG71</strain>
    </source>
</reference>
<feature type="compositionally biased region" description="Polar residues" evidence="1">
    <location>
        <begin position="34"/>
        <end position="52"/>
    </location>
</feature>
<evidence type="ECO:0000256" key="1">
    <source>
        <dbReference type="SAM" id="MobiDB-lite"/>
    </source>
</evidence>
<feature type="non-terminal residue" evidence="2">
    <location>
        <position position="1"/>
    </location>
</feature>
<sequence length="52" mass="5728">CGSFRSFVRDETPLAQSPRARRVTATRRPLTGRASVSTHVDARSSQPARCID</sequence>
<gene>
    <name evidence="2" type="ORF">AVDCRST_MAG71-3060</name>
</gene>
<accession>A0A6J4MCL2</accession>
<dbReference type="AlphaFoldDB" id="A0A6J4MCL2"/>
<protein>
    <submittedName>
        <fullName evidence="2">Uncharacterized protein</fullName>
    </submittedName>
</protein>
<feature type="non-terminal residue" evidence="2">
    <location>
        <position position="52"/>
    </location>
</feature>
<proteinExistence type="predicted"/>
<dbReference type="EMBL" id="CADCUA010000732">
    <property type="protein sequence ID" value="CAA9356084.1"/>
    <property type="molecule type" value="Genomic_DNA"/>
</dbReference>
<feature type="region of interest" description="Disordered" evidence="1">
    <location>
        <begin position="1"/>
        <end position="52"/>
    </location>
</feature>
<evidence type="ECO:0000313" key="2">
    <source>
        <dbReference type="EMBL" id="CAA9356084.1"/>
    </source>
</evidence>
<name>A0A6J4MCL2_9GAMM</name>